<proteinExistence type="predicted"/>
<dbReference type="Pfam" id="PF12796">
    <property type="entry name" value="Ank_2"/>
    <property type="match status" value="1"/>
</dbReference>
<dbReference type="PROSITE" id="PS50088">
    <property type="entry name" value="ANK_REPEAT"/>
    <property type="match status" value="3"/>
</dbReference>
<evidence type="ECO:0000256" key="3">
    <source>
        <dbReference type="PROSITE-ProRule" id="PRU00023"/>
    </source>
</evidence>
<dbReference type="PANTHER" id="PTHR24201">
    <property type="entry name" value="ANK_REP_REGION DOMAIN-CONTAINING PROTEIN"/>
    <property type="match status" value="1"/>
</dbReference>
<feature type="repeat" description="ANK" evidence="3">
    <location>
        <begin position="120"/>
        <end position="152"/>
    </location>
</feature>
<dbReference type="SMART" id="SM00248">
    <property type="entry name" value="ANK"/>
    <property type="match status" value="4"/>
</dbReference>
<name>A0A9J7MTW7_BRAFL</name>
<evidence type="ECO:0000256" key="4">
    <source>
        <dbReference type="SAM" id="MobiDB-lite"/>
    </source>
</evidence>
<evidence type="ECO:0000256" key="1">
    <source>
        <dbReference type="ARBA" id="ARBA00022737"/>
    </source>
</evidence>
<sequence length="274" mass="30535">MEKEEMSYWGNSSEQILVEHFPMHRACRDGNVCLLSSLLEAGVFSPYEEDQFYGWTPAHWAAYFGKLECLRQLIMSGVNKDVTTQRFCQTPAHIAAFGGHPHCLLWLLQAGANINAQDYLGETPIHKAARTGSTECAGLLLAHGAKSSLCNNNGMSPADLARNQGFHECSQALLQAQAQLQSQQNGFQHTNGVHVNRLSRKRGLDAECEVEGSKRTRSDDQEEMEEDCVMESADTERVASSAQHSSGNQPEHEPVSHKEKSSHRHYNYPSVFIF</sequence>
<organism evidence="5 6">
    <name type="scientific">Branchiostoma floridae</name>
    <name type="common">Florida lancelet</name>
    <name type="synonym">Amphioxus</name>
    <dbReference type="NCBI Taxonomy" id="7739"/>
    <lineage>
        <taxon>Eukaryota</taxon>
        <taxon>Metazoa</taxon>
        <taxon>Chordata</taxon>
        <taxon>Cephalochordata</taxon>
        <taxon>Leptocardii</taxon>
        <taxon>Amphioxiformes</taxon>
        <taxon>Branchiostomatidae</taxon>
        <taxon>Branchiostoma</taxon>
    </lineage>
</organism>
<dbReference type="InterPro" id="IPR050776">
    <property type="entry name" value="Ank_Repeat/CDKN_Inhibitor"/>
</dbReference>
<dbReference type="InterPro" id="IPR002110">
    <property type="entry name" value="Ankyrin_rpt"/>
</dbReference>
<dbReference type="InterPro" id="IPR036770">
    <property type="entry name" value="Ankyrin_rpt-contain_sf"/>
</dbReference>
<keyword evidence="1" id="KW-0677">Repeat</keyword>
<keyword evidence="2 3" id="KW-0040">ANK repeat</keyword>
<feature type="repeat" description="ANK" evidence="3">
    <location>
        <begin position="53"/>
        <end position="85"/>
    </location>
</feature>
<dbReference type="PROSITE" id="PS50297">
    <property type="entry name" value="ANK_REP_REGION"/>
    <property type="match status" value="3"/>
</dbReference>
<reference evidence="5" key="1">
    <citation type="journal article" date="2020" name="Nat. Ecol. Evol.">
        <title>Deeply conserved synteny resolves early events in vertebrate evolution.</title>
        <authorList>
            <person name="Simakov O."/>
            <person name="Marletaz F."/>
            <person name="Yue J.X."/>
            <person name="O'Connell B."/>
            <person name="Jenkins J."/>
            <person name="Brandt A."/>
            <person name="Calef R."/>
            <person name="Tung C.H."/>
            <person name="Huang T.K."/>
            <person name="Schmutz J."/>
            <person name="Satoh N."/>
            <person name="Yu J.K."/>
            <person name="Putnam N.H."/>
            <person name="Green R.E."/>
            <person name="Rokhsar D.S."/>
        </authorList>
    </citation>
    <scope>NUCLEOTIDE SEQUENCE [LARGE SCALE GENOMIC DNA]</scope>
    <source>
        <strain evidence="5">S238N-H82</strain>
    </source>
</reference>
<dbReference type="AlphaFoldDB" id="A0A9J7MTW7"/>
<feature type="region of interest" description="Disordered" evidence="4">
    <location>
        <begin position="204"/>
        <end position="274"/>
    </location>
</feature>
<accession>A0A9J7MTW7</accession>
<dbReference type="OrthoDB" id="5402602at2759"/>
<keyword evidence="5" id="KW-1185">Reference proteome</keyword>
<dbReference type="PANTHER" id="PTHR24201:SF17">
    <property type="entry name" value="ANKYRIN REPEAT DOMAIN-CONTAINING PROTEIN 10-LIKE ISOFORM X1"/>
    <property type="match status" value="1"/>
</dbReference>
<gene>
    <name evidence="6" type="primary">LOC118418938</name>
</gene>
<dbReference type="Pfam" id="PF00023">
    <property type="entry name" value="Ank"/>
    <property type="match status" value="1"/>
</dbReference>
<dbReference type="Gene3D" id="1.25.40.20">
    <property type="entry name" value="Ankyrin repeat-containing domain"/>
    <property type="match status" value="1"/>
</dbReference>
<feature type="repeat" description="ANK" evidence="3">
    <location>
        <begin position="87"/>
        <end position="119"/>
    </location>
</feature>
<feature type="compositionally biased region" description="Basic and acidic residues" evidence="4">
    <location>
        <begin position="250"/>
        <end position="259"/>
    </location>
</feature>
<protein>
    <submittedName>
        <fullName evidence="6">Ankyrin repeat domain-containing protein 10-like isoform X1</fullName>
    </submittedName>
</protein>
<evidence type="ECO:0000313" key="6">
    <source>
        <dbReference type="RefSeq" id="XP_035680972.1"/>
    </source>
</evidence>
<dbReference type="GeneID" id="118418938"/>
<feature type="compositionally biased region" description="Polar residues" evidence="4">
    <location>
        <begin position="238"/>
        <end position="249"/>
    </location>
</feature>
<reference evidence="6" key="2">
    <citation type="submission" date="2025-08" db="UniProtKB">
        <authorList>
            <consortium name="RefSeq"/>
        </authorList>
    </citation>
    <scope>IDENTIFICATION</scope>
    <source>
        <strain evidence="6">S238N-H82</strain>
        <tissue evidence="6">Testes</tissue>
    </source>
</reference>
<dbReference type="RefSeq" id="XP_035680972.1">
    <property type="nucleotide sequence ID" value="XM_035825079.1"/>
</dbReference>
<evidence type="ECO:0000313" key="5">
    <source>
        <dbReference type="Proteomes" id="UP000001554"/>
    </source>
</evidence>
<dbReference type="SUPFAM" id="SSF48403">
    <property type="entry name" value="Ankyrin repeat"/>
    <property type="match status" value="1"/>
</dbReference>
<dbReference type="KEGG" id="bfo:118418938"/>
<feature type="compositionally biased region" description="Acidic residues" evidence="4">
    <location>
        <begin position="220"/>
        <end position="229"/>
    </location>
</feature>
<evidence type="ECO:0000256" key="2">
    <source>
        <dbReference type="ARBA" id="ARBA00023043"/>
    </source>
</evidence>
<dbReference type="Proteomes" id="UP000001554">
    <property type="component" value="Chromosome 7"/>
</dbReference>